<evidence type="ECO:0000256" key="4">
    <source>
        <dbReference type="ARBA" id="ARBA00022729"/>
    </source>
</evidence>
<dbReference type="OrthoDB" id="97448at2759"/>
<dbReference type="RefSeq" id="XP_009533103.1">
    <property type="nucleotide sequence ID" value="XM_009534808.1"/>
</dbReference>
<evidence type="ECO:0000256" key="3">
    <source>
        <dbReference type="ARBA" id="ARBA00022525"/>
    </source>
</evidence>
<dbReference type="AlphaFoldDB" id="E0W5I1"/>
<evidence type="ECO:0000313" key="6">
    <source>
        <dbReference type="EMBL" id="AEK80972.1"/>
    </source>
</evidence>
<name>E0W5I1_PHYSO</name>
<dbReference type="EMBL" id="JN254161">
    <property type="protein sequence ID" value="AEK80974.1"/>
    <property type="molecule type" value="Genomic_DNA"/>
</dbReference>
<reference evidence="7" key="1">
    <citation type="journal article" date="2011" name="Plant Cell">
        <title>Transcriptional programming and functional interactions within the Phytophthora sojae RXLR effector repertoire.</title>
        <authorList>
            <person name="Wang Q."/>
            <person name="Han C."/>
            <person name="Ferreira A.O."/>
            <person name="Yu X."/>
            <person name="Ye W."/>
            <person name="Tripathy S."/>
            <person name="Kale S.D."/>
            <person name="Gu B."/>
            <person name="Sheng Y."/>
            <person name="Sui Y."/>
            <person name="Wang X."/>
            <person name="Zhang Z."/>
            <person name="Cheng B."/>
            <person name="Dong S."/>
            <person name="Shan W."/>
            <person name="Zheng X."/>
            <person name="Dou D."/>
            <person name="Tyler B.M."/>
            <person name="Wang Y."/>
        </authorList>
    </citation>
    <scope>NUCLEOTIDE SEQUENCE</scope>
    <source>
        <strain evidence="6">P7064</strain>
        <strain evidence="7">P7074</strain>
        <strain evidence="8">P7076</strain>
    </source>
</reference>
<dbReference type="KEGG" id="psoj:PHYSODRAFT_287018"/>
<evidence type="ECO:0000313" key="8">
    <source>
        <dbReference type="EMBL" id="AEK80974.1"/>
    </source>
</evidence>
<dbReference type="EMBL" id="JN254159">
    <property type="protein sequence ID" value="AEK80972.1"/>
    <property type="molecule type" value="Genomic_DNA"/>
</dbReference>
<dbReference type="InterPro" id="IPR031825">
    <property type="entry name" value="RXLR"/>
</dbReference>
<evidence type="ECO:0000256" key="5">
    <source>
        <dbReference type="RuleBase" id="RU367124"/>
    </source>
</evidence>
<feature type="chain" id="PRO_5007653030" description="RxLR effector protein" evidence="5">
    <location>
        <begin position="25"/>
        <end position="119"/>
    </location>
</feature>
<dbReference type="Pfam" id="PF16810">
    <property type="entry name" value="RXLR"/>
    <property type="match status" value="1"/>
</dbReference>
<comment type="subcellular location">
    <subcellularLocation>
        <location evidence="1 5">Secreted</location>
    </subcellularLocation>
</comment>
<evidence type="ECO:0000256" key="2">
    <source>
        <dbReference type="ARBA" id="ARBA00010400"/>
    </source>
</evidence>
<comment type="domain">
    <text evidence="5">The RxLR-dEER motif acts to carry the protein into the host cell cytoplasm through binding to cell surface phosphatidylinositol-3-phosphate.</text>
</comment>
<sequence length="119" mass="13311">MRLIQFFLLVLVTFAVCCSALASAEDPNQMKNTVSTGQHQAATRYLKGSKTTTDMTSADEERFTPQFGQYWGIFRLPSFAKLPGAQQVAFLRQKFGKGAGKVINLWFRLVRRSSKNSGI</sequence>
<evidence type="ECO:0000256" key="1">
    <source>
        <dbReference type="ARBA" id="ARBA00004613"/>
    </source>
</evidence>
<dbReference type="OMA" id="KGHRYLK"/>
<comment type="function">
    <text evidence="5">Effector that suppresses plant defense responses during pathogen infection.</text>
</comment>
<keyword evidence="4 5" id="KW-0732">Signal</keyword>
<gene>
    <name evidence="7" type="primary">Avh</name>
</gene>
<accession>E0W5I1</accession>
<keyword evidence="3 5" id="KW-0964">Secreted</keyword>
<evidence type="ECO:0000313" key="7">
    <source>
        <dbReference type="EMBL" id="AEK80973.1"/>
    </source>
</evidence>
<protein>
    <recommendedName>
        <fullName evidence="5">RxLR effector protein</fullName>
    </recommendedName>
</protein>
<dbReference type="HOGENOM" id="CLU_143156_1_0_1"/>
<proteinExistence type="inferred from homology"/>
<dbReference type="EMBL" id="JN254160">
    <property type="protein sequence ID" value="AEK80973.1"/>
    <property type="molecule type" value="Genomic_DNA"/>
</dbReference>
<organism evidence="7">
    <name type="scientific">Phytophthora sojae</name>
    <name type="common">Soybean stem and root rot agent</name>
    <name type="synonym">Phytophthora megasperma f. sp. glycines</name>
    <dbReference type="NCBI Taxonomy" id="67593"/>
    <lineage>
        <taxon>Eukaryota</taxon>
        <taxon>Sar</taxon>
        <taxon>Stramenopiles</taxon>
        <taxon>Oomycota</taxon>
        <taxon>Peronosporomycetes</taxon>
        <taxon>Peronosporales</taxon>
        <taxon>Peronosporaceae</taxon>
        <taxon>Phytophthora</taxon>
    </lineage>
</organism>
<comment type="similarity">
    <text evidence="2 5">Belongs to the RxLR effector family.</text>
</comment>
<dbReference type="VEuPathDB" id="FungiDB:PHYSODRAFT_287018"/>
<feature type="signal peptide" evidence="5">
    <location>
        <begin position="1"/>
        <end position="24"/>
    </location>
</feature>